<evidence type="ECO:0000256" key="8">
    <source>
        <dbReference type="SAM" id="Phobius"/>
    </source>
</evidence>
<keyword evidence="11" id="KW-1185">Reference proteome</keyword>
<keyword evidence="8" id="KW-0472">Membrane</keyword>
<accession>A0A4S8LUE2</accession>
<dbReference type="InterPro" id="IPR047177">
    <property type="entry name" value="Pept_M20A"/>
</dbReference>
<feature type="domain" description="Peptidase M20 dimerisation" evidence="9">
    <location>
        <begin position="287"/>
        <end position="429"/>
    </location>
</feature>
<dbReference type="Pfam" id="PF01546">
    <property type="entry name" value="Peptidase_M20"/>
    <property type="match status" value="1"/>
</dbReference>
<dbReference type="CDD" id="cd05674">
    <property type="entry name" value="M20_yscS"/>
    <property type="match status" value="1"/>
</dbReference>
<evidence type="ECO:0000256" key="5">
    <source>
        <dbReference type="ARBA" id="ARBA00022833"/>
    </source>
</evidence>
<dbReference type="InterPro" id="IPR017141">
    <property type="entry name" value="Pept_M20_carboxypep"/>
</dbReference>
<feature type="active site" evidence="6">
    <location>
        <position position="173"/>
    </location>
</feature>
<keyword evidence="4" id="KW-0378">Hydrolase</keyword>
<dbReference type="PANTHER" id="PTHR45962:SF1">
    <property type="entry name" value="N-FATTY-ACYL-AMINO ACID SYNTHASE_HYDROLASE PM20D1"/>
    <property type="match status" value="1"/>
</dbReference>
<name>A0A4S8LUE2_DENBC</name>
<dbReference type="GO" id="GO:0051603">
    <property type="term" value="P:proteolysis involved in protein catabolic process"/>
    <property type="evidence" value="ECO:0007669"/>
    <property type="project" value="TreeGrafter"/>
</dbReference>
<protein>
    <submittedName>
        <fullName evidence="10">Carboxypeptidase S</fullName>
    </submittedName>
</protein>
<dbReference type="InterPro" id="IPR036264">
    <property type="entry name" value="Bact_exopeptidase_dim_dom"/>
</dbReference>
<organism evidence="10 11">
    <name type="scientific">Dendrothele bispora (strain CBS 962.96)</name>
    <dbReference type="NCBI Taxonomy" id="1314807"/>
    <lineage>
        <taxon>Eukaryota</taxon>
        <taxon>Fungi</taxon>
        <taxon>Dikarya</taxon>
        <taxon>Basidiomycota</taxon>
        <taxon>Agaricomycotina</taxon>
        <taxon>Agaricomycetes</taxon>
        <taxon>Agaricomycetidae</taxon>
        <taxon>Agaricales</taxon>
        <taxon>Agaricales incertae sedis</taxon>
        <taxon>Dendrothele</taxon>
    </lineage>
</organism>
<dbReference type="SUPFAM" id="SSF53187">
    <property type="entry name" value="Zn-dependent exopeptidases"/>
    <property type="match status" value="1"/>
</dbReference>
<evidence type="ECO:0000256" key="7">
    <source>
        <dbReference type="PIRSR" id="PIRSR037217-2"/>
    </source>
</evidence>
<dbReference type="GO" id="GO:0004181">
    <property type="term" value="F:metallocarboxypeptidase activity"/>
    <property type="evidence" value="ECO:0007669"/>
    <property type="project" value="InterPro"/>
</dbReference>
<keyword evidence="10" id="KW-0121">Carboxypeptidase</keyword>
<feature type="binding site" evidence="7">
    <location>
        <position position="206"/>
    </location>
    <ligand>
        <name>Zn(2+)</name>
        <dbReference type="ChEBI" id="CHEBI:29105"/>
        <label>2</label>
    </ligand>
</feature>
<feature type="binding site" evidence="7">
    <location>
        <position position="241"/>
    </location>
    <ligand>
        <name>Zn(2+)</name>
        <dbReference type="ChEBI" id="CHEBI:29105"/>
        <label>1</label>
    </ligand>
</feature>
<dbReference type="PIRSF" id="PIRSF037217">
    <property type="entry name" value="Carboxypeptidase_S"/>
    <property type="match status" value="1"/>
</dbReference>
<feature type="binding site" evidence="7">
    <location>
        <position position="171"/>
    </location>
    <ligand>
        <name>Zn(2+)</name>
        <dbReference type="ChEBI" id="CHEBI:29105"/>
        <label>2</label>
    </ligand>
</feature>
<dbReference type="InterPro" id="IPR001261">
    <property type="entry name" value="ArgE/DapE_CS"/>
</dbReference>
<dbReference type="EMBL" id="ML179270">
    <property type="protein sequence ID" value="THU92713.1"/>
    <property type="molecule type" value="Genomic_DNA"/>
</dbReference>
<dbReference type="AlphaFoldDB" id="A0A4S8LUE2"/>
<feature type="transmembrane region" description="Helical" evidence="8">
    <location>
        <begin position="21"/>
        <end position="38"/>
    </location>
</feature>
<evidence type="ECO:0000313" key="10">
    <source>
        <dbReference type="EMBL" id="THU92713.1"/>
    </source>
</evidence>
<keyword evidence="8" id="KW-0812">Transmembrane</keyword>
<dbReference type="PROSITE" id="PS00759">
    <property type="entry name" value="ARGE_DAPE_CPG2_2"/>
    <property type="match status" value="1"/>
</dbReference>
<evidence type="ECO:0000313" key="11">
    <source>
        <dbReference type="Proteomes" id="UP000297245"/>
    </source>
</evidence>
<feature type="binding site" evidence="7">
    <location>
        <position position="269"/>
    </location>
    <ligand>
        <name>Zn(2+)</name>
        <dbReference type="ChEBI" id="CHEBI:29105"/>
        <label>2</label>
    </ligand>
</feature>
<evidence type="ECO:0000256" key="1">
    <source>
        <dbReference type="ARBA" id="ARBA00006247"/>
    </source>
</evidence>
<dbReference type="OrthoDB" id="3064516at2759"/>
<evidence type="ECO:0000259" key="9">
    <source>
        <dbReference type="Pfam" id="PF07687"/>
    </source>
</evidence>
<dbReference type="GO" id="GO:0046872">
    <property type="term" value="F:metal ion binding"/>
    <property type="evidence" value="ECO:0007669"/>
    <property type="project" value="UniProtKB-KW"/>
</dbReference>
<dbReference type="InterPro" id="IPR011650">
    <property type="entry name" value="Peptidase_M20_dimer"/>
</dbReference>
<dbReference type="InterPro" id="IPR002933">
    <property type="entry name" value="Peptidase_M20"/>
</dbReference>
<gene>
    <name evidence="10" type="ORF">K435DRAFT_840505</name>
</gene>
<dbReference type="PANTHER" id="PTHR45962">
    <property type="entry name" value="N-FATTY-ACYL-AMINO ACID SYNTHASE/HYDROLASE PM20D1"/>
    <property type="match status" value="1"/>
</dbReference>
<evidence type="ECO:0000256" key="2">
    <source>
        <dbReference type="ARBA" id="ARBA00022670"/>
    </source>
</evidence>
<keyword evidence="8" id="KW-1133">Transmembrane helix</keyword>
<keyword evidence="5 7" id="KW-0862">Zinc</keyword>
<keyword evidence="3 7" id="KW-0479">Metal-binding</keyword>
<comment type="similarity">
    <text evidence="1">Belongs to the peptidase M20A family.</text>
</comment>
<evidence type="ECO:0000256" key="3">
    <source>
        <dbReference type="ARBA" id="ARBA00022723"/>
    </source>
</evidence>
<reference evidence="10 11" key="1">
    <citation type="journal article" date="2019" name="Nat. Ecol. Evol.">
        <title>Megaphylogeny resolves global patterns of mushroom evolution.</title>
        <authorList>
            <person name="Varga T."/>
            <person name="Krizsan K."/>
            <person name="Foldi C."/>
            <person name="Dima B."/>
            <person name="Sanchez-Garcia M."/>
            <person name="Sanchez-Ramirez S."/>
            <person name="Szollosi G.J."/>
            <person name="Szarkandi J.G."/>
            <person name="Papp V."/>
            <person name="Albert L."/>
            <person name="Andreopoulos W."/>
            <person name="Angelini C."/>
            <person name="Antonin V."/>
            <person name="Barry K.W."/>
            <person name="Bougher N.L."/>
            <person name="Buchanan P."/>
            <person name="Buyck B."/>
            <person name="Bense V."/>
            <person name="Catcheside P."/>
            <person name="Chovatia M."/>
            <person name="Cooper J."/>
            <person name="Damon W."/>
            <person name="Desjardin D."/>
            <person name="Finy P."/>
            <person name="Geml J."/>
            <person name="Haridas S."/>
            <person name="Hughes K."/>
            <person name="Justo A."/>
            <person name="Karasinski D."/>
            <person name="Kautmanova I."/>
            <person name="Kiss B."/>
            <person name="Kocsube S."/>
            <person name="Kotiranta H."/>
            <person name="LaButti K.M."/>
            <person name="Lechner B.E."/>
            <person name="Liimatainen K."/>
            <person name="Lipzen A."/>
            <person name="Lukacs Z."/>
            <person name="Mihaltcheva S."/>
            <person name="Morgado L.N."/>
            <person name="Niskanen T."/>
            <person name="Noordeloos M.E."/>
            <person name="Ohm R.A."/>
            <person name="Ortiz-Santana B."/>
            <person name="Ovrebo C."/>
            <person name="Racz N."/>
            <person name="Riley R."/>
            <person name="Savchenko A."/>
            <person name="Shiryaev A."/>
            <person name="Soop K."/>
            <person name="Spirin V."/>
            <person name="Szebenyi C."/>
            <person name="Tomsovsky M."/>
            <person name="Tulloss R.E."/>
            <person name="Uehling J."/>
            <person name="Grigoriev I.V."/>
            <person name="Vagvolgyi C."/>
            <person name="Papp T."/>
            <person name="Martin F.M."/>
            <person name="Miettinen O."/>
            <person name="Hibbett D.S."/>
            <person name="Nagy L.G."/>
        </authorList>
    </citation>
    <scope>NUCLEOTIDE SEQUENCE [LARGE SCALE GENOMIC DNA]</scope>
    <source>
        <strain evidence="10 11">CBS 962.96</strain>
    </source>
</reference>
<proteinExistence type="inferred from homology"/>
<sequence length="594" mass="65326">MNKETLPLAQSRNNPYKQTRLKTFLVAFIGGALLYHCFTRPSVLLGSYSSDSFIGKSDDLCAQSTPLFPTVHGTLWEKLQAGFKEQEFQNKTVEWLAGAVKVPTEMFDDMGPVGEDPRWENREAFHDYLVEAFPLIHSSELITLQKVNTYGLLYTWKGSNETLEPIIMAAHQDVVPVNPTTISSWTHPPYSGYFDGERIWGRGTNDDKSGLIGIFTAVETLLSNSFTPARTIVFSFGFDEEGGGIQGAGELGKTLLDVYGEDSFAFIIDEGGGFTEQFGSQFATPGIAEKGSLTVQLDIATPGGHSSVPPDHTSIGILSRLLVEFENNPFDSALSRTSPLYAQLVCFSTHASTLPPSISKLIHRSLSSEKALADLEKALFDKGSFGDSIGMSRLWKSMSGTTQAIDVINGGVKSNALPEQAFAVINHRIGIDSSSSAVESRDTSLLLPLAQEFNLTFTAFGELISDPSSNSSAGKLSLDYLPTRRPLEPAPVTPLDSNAFGLLAGTIRSTFDTHRRLDRSSTEKNEVFVAPGMPTGNTDTRFYWKLSKNIFRYKHHHSKSSAHTVDEFIELDSYLEMIRFYMTLILNSDEARDI</sequence>
<dbReference type="FunFam" id="3.40.630.10:FF:000027">
    <property type="entry name" value="N-fatty-acyl-amino acid synthase/hydrolase PM20D1"/>
    <property type="match status" value="1"/>
</dbReference>
<dbReference type="Gene3D" id="3.40.630.10">
    <property type="entry name" value="Zn peptidases"/>
    <property type="match status" value="1"/>
</dbReference>
<dbReference type="GO" id="GO:0000328">
    <property type="term" value="C:fungal-type vacuole lumen"/>
    <property type="evidence" value="ECO:0007669"/>
    <property type="project" value="TreeGrafter"/>
</dbReference>
<feature type="binding site" evidence="7">
    <location>
        <position position="206"/>
    </location>
    <ligand>
        <name>Zn(2+)</name>
        <dbReference type="ChEBI" id="CHEBI:29105"/>
        <label>1</label>
    </ligand>
</feature>
<dbReference type="Gene3D" id="1.10.150.900">
    <property type="match status" value="1"/>
</dbReference>
<evidence type="ECO:0000256" key="6">
    <source>
        <dbReference type="PIRSR" id="PIRSR037217-1"/>
    </source>
</evidence>
<feature type="binding site" evidence="7">
    <location>
        <position position="563"/>
    </location>
    <ligand>
        <name>Zn(2+)</name>
        <dbReference type="ChEBI" id="CHEBI:29105"/>
        <label>1</label>
    </ligand>
</feature>
<keyword evidence="2" id="KW-0645">Protease</keyword>
<dbReference type="Pfam" id="PF07687">
    <property type="entry name" value="M20_dimer"/>
    <property type="match status" value="1"/>
</dbReference>
<feature type="active site" description="Proton acceptor" evidence="6">
    <location>
        <position position="240"/>
    </location>
</feature>
<evidence type="ECO:0000256" key="4">
    <source>
        <dbReference type="ARBA" id="ARBA00022801"/>
    </source>
</evidence>
<dbReference type="SUPFAM" id="SSF55031">
    <property type="entry name" value="Bacterial exopeptidase dimerisation domain"/>
    <property type="match status" value="1"/>
</dbReference>
<dbReference type="Proteomes" id="UP000297245">
    <property type="component" value="Unassembled WGS sequence"/>
</dbReference>